<sequence length="329" mass="37004">MLTNRTPWIILLVVWIGASVWWHVCKIKQLCPDELAEVIPIVTAQDSIKATPPLPDYIPPLVIQDPGRFMLKANDNISFAVSSPDINLNSLEFVIDSVADYLRVHPERRLLVIGTYSPKEQNPTPYENLGVVRADHLKQYFLNMGLPNSQFETRGIEKADLSFTPAGDSLYGVLSFVFMAADSTGRLRTSMMPQLSTLEALASAEKFTSVYDPISLYFREGSTAYIHTNETSQFFKEAARYLRDERNRFKKLLITGYTSQAGKDNVYLARQGAERVRNQIREFGIPYGQATVQASVGTQRKQAAQAEGSQPVRSWVTVVIPRDTLRLNP</sequence>
<dbReference type="InterPro" id="IPR006665">
    <property type="entry name" value="OmpA-like"/>
</dbReference>
<keyword evidence="4" id="KW-1185">Reference proteome</keyword>
<protein>
    <recommendedName>
        <fullName evidence="2">OmpA-like domain-containing protein</fullName>
    </recommendedName>
</protein>
<dbReference type="RefSeq" id="WP_345266877.1">
    <property type="nucleotide sequence ID" value="NZ_BAABHB010000003.1"/>
</dbReference>
<accession>A0ABP8KDM1</accession>
<dbReference type="Pfam" id="PF00691">
    <property type="entry name" value="OmpA"/>
    <property type="match status" value="1"/>
</dbReference>
<evidence type="ECO:0000313" key="4">
    <source>
        <dbReference type="Proteomes" id="UP001500936"/>
    </source>
</evidence>
<proteinExistence type="predicted"/>
<organism evidence="3 4">
    <name type="scientific">Nibrella viscosa</name>
    <dbReference type="NCBI Taxonomy" id="1084524"/>
    <lineage>
        <taxon>Bacteria</taxon>
        <taxon>Pseudomonadati</taxon>
        <taxon>Bacteroidota</taxon>
        <taxon>Cytophagia</taxon>
        <taxon>Cytophagales</taxon>
        <taxon>Spirosomataceae</taxon>
        <taxon>Nibrella</taxon>
    </lineage>
</organism>
<name>A0ABP8KDM1_9BACT</name>
<keyword evidence="1" id="KW-0472">Membrane</keyword>
<dbReference type="InterPro" id="IPR036737">
    <property type="entry name" value="OmpA-like_sf"/>
</dbReference>
<keyword evidence="1" id="KW-1133">Transmembrane helix</keyword>
<keyword evidence="1" id="KW-0812">Transmembrane</keyword>
<feature type="transmembrane region" description="Helical" evidence="1">
    <location>
        <begin position="7"/>
        <end position="24"/>
    </location>
</feature>
<reference evidence="4" key="1">
    <citation type="journal article" date="2019" name="Int. J. Syst. Evol. Microbiol.">
        <title>The Global Catalogue of Microorganisms (GCM) 10K type strain sequencing project: providing services to taxonomists for standard genome sequencing and annotation.</title>
        <authorList>
            <consortium name="The Broad Institute Genomics Platform"/>
            <consortium name="The Broad Institute Genome Sequencing Center for Infectious Disease"/>
            <person name="Wu L."/>
            <person name="Ma J."/>
        </authorList>
    </citation>
    <scope>NUCLEOTIDE SEQUENCE [LARGE SCALE GENOMIC DNA]</scope>
    <source>
        <strain evidence="4">JCM 17925</strain>
    </source>
</reference>
<dbReference type="EMBL" id="BAABHB010000003">
    <property type="protein sequence ID" value="GAA4404417.1"/>
    <property type="molecule type" value="Genomic_DNA"/>
</dbReference>
<evidence type="ECO:0000259" key="2">
    <source>
        <dbReference type="Pfam" id="PF00691"/>
    </source>
</evidence>
<dbReference type="SUPFAM" id="SSF103088">
    <property type="entry name" value="OmpA-like"/>
    <property type="match status" value="2"/>
</dbReference>
<evidence type="ECO:0000256" key="1">
    <source>
        <dbReference type="SAM" id="Phobius"/>
    </source>
</evidence>
<gene>
    <name evidence="3" type="ORF">GCM10023187_21710</name>
</gene>
<feature type="domain" description="OmpA-like" evidence="2">
    <location>
        <begin position="217"/>
        <end position="306"/>
    </location>
</feature>
<dbReference type="Proteomes" id="UP001500936">
    <property type="component" value="Unassembled WGS sequence"/>
</dbReference>
<comment type="caution">
    <text evidence="3">The sequence shown here is derived from an EMBL/GenBank/DDBJ whole genome shotgun (WGS) entry which is preliminary data.</text>
</comment>
<dbReference type="Gene3D" id="3.30.1330.60">
    <property type="entry name" value="OmpA-like domain"/>
    <property type="match status" value="2"/>
</dbReference>
<evidence type="ECO:0000313" key="3">
    <source>
        <dbReference type="EMBL" id="GAA4404417.1"/>
    </source>
</evidence>